<dbReference type="InterPro" id="IPR009057">
    <property type="entry name" value="Homeodomain-like_sf"/>
</dbReference>
<proteinExistence type="predicted"/>
<feature type="domain" description="HTH araC/xylS-type" evidence="4">
    <location>
        <begin position="87"/>
        <end position="188"/>
    </location>
</feature>
<accession>A0ABN1IE77</accession>
<evidence type="ECO:0000256" key="1">
    <source>
        <dbReference type="ARBA" id="ARBA00023015"/>
    </source>
</evidence>
<dbReference type="InterPro" id="IPR050204">
    <property type="entry name" value="AraC_XylS_family_regulators"/>
</dbReference>
<dbReference type="Pfam" id="PF20240">
    <property type="entry name" value="DUF6597"/>
    <property type="match status" value="1"/>
</dbReference>
<dbReference type="SUPFAM" id="SSF46689">
    <property type="entry name" value="Homeodomain-like"/>
    <property type="match status" value="1"/>
</dbReference>
<dbReference type="PANTHER" id="PTHR46796">
    <property type="entry name" value="HTH-TYPE TRANSCRIPTIONAL ACTIVATOR RHAS-RELATED"/>
    <property type="match status" value="1"/>
</dbReference>
<evidence type="ECO:0000313" key="6">
    <source>
        <dbReference type="Proteomes" id="UP001501523"/>
    </source>
</evidence>
<gene>
    <name evidence="5" type="ORF">GCM10009105_08070</name>
</gene>
<organism evidence="5 6">
    <name type="scientific">Dokdonella soli</name>
    <dbReference type="NCBI Taxonomy" id="529810"/>
    <lineage>
        <taxon>Bacteria</taxon>
        <taxon>Pseudomonadati</taxon>
        <taxon>Pseudomonadota</taxon>
        <taxon>Gammaproteobacteria</taxon>
        <taxon>Lysobacterales</taxon>
        <taxon>Rhodanobacteraceae</taxon>
        <taxon>Dokdonella</taxon>
    </lineage>
</organism>
<reference evidence="5 6" key="1">
    <citation type="journal article" date="2019" name="Int. J. Syst. Evol. Microbiol.">
        <title>The Global Catalogue of Microorganisms (GCM) 10K type strain sequencing project: providing services to taxonomists for standard genome sequencing and annotation.</title>
        <authorList>
            <consortium name="The Broad Institute Genomics Platform"/>
            <consortium name="The Broad Institute Genome Sequencing Center for Infectious Disease"/>
            <person name="Wu L."/>
            <person name="Ma J."/>
        </authorList>
    </citation>
    <scope>NUCLEOTIDE SEQUENCE [LARGE SCALE GENOMIC DNA]</scope>
    <source>
        <strain evidence="5 6">JCM 15421</strain>
    </source>
</reference>
<keyword evidence="1" id="KW-0805">Transcription regulation</keyword>
<evidence type="ECO:0000256" key="3">
    <source>
        <dbReference type="ARBA" id="ARBA00023163"/>
    </source>
</evidence>
<evidence type="ECO:0000259" key="4">
    <source>
        <dbReference type="PROSITE" id="PS01124"/>
    </source>
</evidence>
<comment type="caution">
    <text evidence="5">The sequence shown here is derived from an EMBL/GenBank/DDBJ whole genome shotgun (WGS) entry which is preliminary data.</text>
</comment>
<dbReference type="Pfam" id="PF12833">
    <property type="entry name" value="HTH_18"/>
    <property type="match status" value="1"/>
</dbReference>
<dbReference type="PROSITE" id="PS01124">
    <property type="entry name" value="HTH_ARAC_FAMILY_2"/>
    <property type="match status" value="1"/>
</dbReference>
<dbReference type="Gene3D" id="1.10.10.60">
    <property type="entry name" value="Homeodomain-like"/>
    <property type="match status" value="1"/>
</dbReference>
<protein>
    <recommendedName>
        <fullName evidence="4">HTH araC/xylS-type domain-containing protein</fullName>
    </recommendedName>
</protein>
<sequence>MQLGRFVRELKDRDRIFGIKFHPGAFYPFLRTSVSSIANTTIPATQVFANATEAEREVLACDDDQGMVETAARFLAAHRPPLDPQADSVRRVVEDIVNDRSITRVEHLVARFEIQERTLQRLFDRYVGASPRWVIKRYRVHEALEQITAGLPTDWATLAQDLGYFDQAHFINDFRKLVGCSPAEYARV</sequence>
<evidence type="ECO:0000256" key="2">
    <source>
        <dbReference type="ARBA" id="ARBA00023125"/>
    </source>
</evidence>
<dbReference type="SMART" id="SM00342">
    <property type="entry name" value="HTH_ARAC"/>
    <property type="match status" value="1"/>
</dbReference>
<dbReference type="InterPro" id="IPR018060">
    <property type="entry name" value="HTH_AraC"/>
</dbReference>
<keyword evidence="6" id="KW-1185">Reference proteome</keyword>
<dbReference type="Proteomes" id="UP001501523">
    <property type="component" value="Unassembled WGS sequence"/>
</dbReference>
<name>A0ABN1IE77_9GAMM</name>
<keyword evidence="3" id="KW-0804">Transcription</keyword>
<dbReference type="InterPro" id="IPR046532">
    <property type="entry name" value="DUF6597"/>
</dbReference>
<dbReference type="EMBL" id="BAAAEU010000004">
    <property type="protein sequence ID" value="GAA0708461.1"/>
    <property type="molecule type" value="Genomic_DNA"/>
</dbReference>
<keyword evidence="2" id="KW-0238">DNA-binding</keyword>
<evidence type="ECO:0000313" key="5">
    <source>
        <dbReference type="EMBL" id="GAA0708461.1"/>
    </source>
</evidence>